<comment type="caution">
    <text evidence="3">The sequence shown here is derived from an EMBL/GenBank/DDBJ whole genome shotgun (WGS) entry which is preliminary data.</text>
</comment>
<dbReference type="Pfam" id="PF20163">
    <property type="entry name" value="DUF6536"/>
    <property type="match status" value="1"/>
</dbReference>
<dbReference type="PANTHER" id="PTHR35395:SF1">
    <property type="entry name" value="DUF6536 DOMAIN-CONTAINING PROTEIN"/>
    <property type="match status" value="1"/>
</dbReference>
<feature type="transmembrane region" description="Helical" evidence="1">
    <location>
        <begin position="111"/>
        <end position="134"/>
    </location>
</feature>
<reference evidence="3" key="1">
    <citation type="submission" date="2023-06" db="EMBL/GenBank/DDBJ databases">
        <title>Genome-scale phylogeny and comparative genomics of the fungal order Sordariales.</title>
        <authorList>
            <consortium name="Lawrence Berkeley National Laboratory"/>
            <person name="Hensen N."/>
            <person name="Bonometti L."/>
            <person name="Westerberg I."/>
            <person name="Brannstrom I.O."/>
            <person name="Guillou S."/>
            <person name="Cros-Aarteil S."/>
            <person name="Calhoun S."/>
            <person name="Haridas S."/>
            <person name="Kuo A."/>
            <person name="Mondo S."/>
            <person name="Pangilinan J."/>
            <person name="Riley R."/>
            <person name="Labutti K."/>
            <person name="Andreopoulos B."/>
            <person name="Lipzen A."/>
            <person name="Chen C."/>
            <person name="Yanf M."/>
            <person name="Daum C."/>
            <person name="Ng V."/>
            <person name="Clum A."/>
            <person name="Steindorff A."/>
            <person name="Ohm R."/>
            <person name="Martin F."/>
            <person name="Silar P."/>
            <person name="Natvig D."/>
            <person name="Lalanne C."/>
            <person name="Gautier V."/>
            <person name="Ament-Velasquez S.L."/>
            <person name="Kruys A."/>
            <person name="Hutchinson M.I."/>
            <person name="Powell A.J."/>
            <person name="Barry K."/>
            <person name="Miller A.N."/>
            <person name="Grigoriev I.V."/>
            <person name="Debuchy R."/>
            <person name="Gladieux P."/>
            <person name="Thoren M.H."/>
            <person name="Johannesson H."/>
        </authorList>
    </citation>
    <scope>NUCLEOTIDE SEQUENCE</scope>
    <source>
        <strain evidence="3">CBS 307.81</strain>
    </source>
</reference>
<name>A0AA39ZFP1_9PEZI</name>
<evidence type="ECO:0000313" key="4">
    <source>
        <dbReference type="Proteomes" id="UP001174997"/>
    </source>
</evidence>
<evidence type="ECO:0000256" key="1">
    <source>
        <dbReference type="SAM" id="Phobius"/>
    </source>
</evidence>
<gene>
    <name evidence="3" type="ORF">QBC41DRAFT_273392</name>
</gene>
<keyword evidence="1" id="KW-0472">Membrane</keyword>
<dbReference type="EMBL" id="JAULSY010000035">
    <property type="protein sequence ID" value="KAK0670153.1"/>
    <property type="molecule type" value="Genomic_DNA"/>
</dbReference>
<proteinExistence type="predicted"/>
<dbReference type="AlphaFoldDB" id="A0AA39ZFP1"/>
<keyword evidence="4" id="KW-1185">Reference proteome</keyword>
<dbReference type="InterPro" id="IPR046623">
    <property type="entry name" value="DUF6536"/>
</dbReference>
<keyword evidence="1" id="KW-1133">Transmembrane helix</keyword>
<sequence>MSSATCDKASKLQPIVECNDPEIKPIRPGDRDTPARTPVNEVELSRHGTSHVIKPDASTIPPTNQEAENFCAARFANKKELALWFPRILADKPNNWQIWSSRSGRTISLQITIIAVILISNLASTIFAISRYGSENGVGLLYEGDCNVVKSLDQWIHLLINVLSTGLLSASNYCMQRLMAPTRENTDKAHQQNNWLDIGVPSFRNFRFVGGWRRAAWLLLGLSSLPIHLMYNSAVFRSLSSNNYTIAVVKDSFVHGSSWSLGAAEERRATSPGWHMADERVNPYLWNHSDIISGIQRDVVEGLYTRINTSACFDLYDDYWQPQGNAVILVRNETVQHPSNHDSLLMYVSIIPRSDNWPKNMWALEAEPGTFVARSQIPKPVRDWYLGPHRYEVASCFVQSTEQLQTRCRFEYSPYILLVICLMNVVRIAIMISMWIFQGNRSDSQEQQTAILCTLGDAIASFMRNPDSTTVDMGLATKEDFLPKRTWYGKVIRPPSPPHSPRPFKSQPKQWRSALSLGRWIVGGLSLLPLLVGGMIAYSQNLASFRHRKLSTSILSFWQLGFGTLTPQTLVVTYLPTQDPAGLFSNVLLANTPHLAWSIAVMIFNASLTTFLVQHEFSRMHGARKTLRVSEPTGIQRSTYFISLPLRYGIPFYAVSAGFHWLLSQTLFLARVAAITPEGEVDRKHSYSVCGCSPVALFTTILTGSAFVAGFVCLSITRRYDGVMRMVSTNSRAISAACHVLLEDREDGYLLPVQWGVVAMSGGVGKCAFTTAPEEDIKMPEEGRLYK</sequence>
<evidence type="ECO:0000313" key="3">
    <source>
        <dbReference type="EMBL" id="KAK0670153.1"/>
    </source>
</evidence>
<accession>A0AA39ZFP1</accession>
<feature type="transmembrane region" description="Helical" evidence="1">
    <location>
        <begin position="415"/>
        <end position="437"/>
    </location>
</feature>
<feature type="transmembrane region" description="Helical" evidence="1">
    <location>
        <begin position="154"/>
        <end position="175"/>
    </location>
</feature>
<feature type="transmembrane region" description="Helical" evidence="1">
    <location>
        <begin position="595"/>
        <end position="613"/>
    </location>
</feature>
<dbReference type="PANTHER" id="PTHR35395">
    <property type="entry name" value="DUF6536 DOMAIN-CONTAINING PROTEIN"/>
    <property type="match status" value="1"/>
</dbReference>
<feature type="transmembrane region" description="Helical" evidence="1">
    <location>
        <begin position="517"/>
        <end position="538"/>
    </location>
</feature>
<feature type="transmembrane region" description="Helical" evidence="1">
    <location>
        <begin position="695"/>
        <end position="716"/>
    </location>
</feature>
<evidence type="ECO:0000259" key="2">
    <source>
        <dbReference type="Pfam" id="PF20163"/>
    </source>
</evidence>
<keyword evidence="1" id="KW-0812">Transmembrane</keyword>
<feature type="domain" description="DUF6536" evidence="2">
    <location>
        <begin position="106"/>
        <end position="254"/>
    </location>
</feature>
<feature type="transmembrane region" description="Helical" evidence="1">
    <location>
        <begin position="550"/>
        <end position="575"/>
    </location>
</feature>
<organism evidence="3 4">
    <name type="scientific">Cercophora samala</name>
    <dbReference type="NCBI Taxonomy" id="330535"/>
    <lineage>
        <taxon>Eukaryota</taxon>
        <taxon>Fungi</taxon>
        <taxon>Dikarya</taxon>
        <taxon>Ascomycota</taxon>
        <taxon>Pezizomycotina</taxon>
        <taxon>Sordariomycetes</taxon>
        <taxon>Sordariomycetidae</taxon>
        <taxon>Sordariales</taxon>
        <taxon>Lasiosphaeriaceae</taxon>
        <taxon>Cercophora</taxon>
    </lineage>
</organism>
<dbReference type="Proteomes" id="UP001174997">
    <property type="component" value="Unassembled WGS sequence"/>
</dbReference>
<protein>
    <recommendedName>
        <fullName evidence="2">DUF6536 domain-containing protein</fullName>
    </recommendedName>
</protein>